<keyword evidence="5" id="KW-1185">Reference proteome</keyword>
<name>A0A8J2L200_9HEXA</name>
<keyword evidence="1" id="KW-1015">Disulfide bond</keyword>
<evidence type="ECO:0000256" key="2">
    <source>
        <dbReference type="SAM" id="MobiDB-lite"/>
    </source>
</evidence>
<accession>A0A8J2L200</accession>
<gene>
    <name evidence="4" type="ORF">AFUS01_LOCUS33921</name>
</gene>
<feature type="domain" description="Thioredoxin" evidence="3">
    <location>
        <begin position="1"/>
        <end position="114"/>
    </location>
</feature>
<feature type="region of interest" description="Disordered" evidence="2">
    <location>
        <begin position="161"/>
        <end position="192"/>
    </location>
</feature>
<organism evidence="4 5">
    <name type="scientific">Allacma fusca</name>
    <dbReference type="NCBI Taxonomy" id="39272"/>
    <lineage>
        <taxon>Eukaryota</taxon>
        <taxon>Metazoa</taxon>
        <taxon>Ecdysozoa</taxon>
        <taxon>Arthropoda</taxon>
        <taxon>Hexapoda</taxon>
        <taxon>Collembola</taxon>
        <taxon>Symphypleona</taxon>
        <taxon>Sminthuridae</taxon>
        <taxon>Allacma</taxon>
    </lineage>
</organism>
<protein>
    <recommendedName>
        <fullName evidence="3">Thioredoxin domain-containing protein</fullName>
    </recommendedName>
</protein>
<dbReference type="PROSITE" id="PS51352">
    <property type="entry name" value="THIOREDOXIN_2"/>
    <property type="match status" value="1"/>
</dbReference>
<sequence length="192" mass="21248">MDSLDKSAIPHIKTEKELASTMTFAGDKLVVLDFYAKWCGPCQAISPIIENWVEEFPDVHFVKANVDRCESSLCDRYNVSSIPCFIFIKSGKVIDRFTGGRYPELKQLIITHSGGANTSNENQLVSQSEKRPSPPNVVKKNSSSVIQDSIDQGVSKLVPRKISKIQVPAQKQKKTISSNGKSAKPSQPLKKK</sequence>
<dbReference type="CDD" id="cd02947">
    <property type="entry name" value="TRX_family"/>
    <property type="match status" value="1"/>
</dbReference>
<feature type="region of interest" description="Disordered" evidence="2">
    <location>
        <begin position="119"/>
        <end position="145"/>
    </location>
</feature>
<evidence type="ECO:0000259" key="3">
    <source>
        <dbReference type="PROSITE" id="PS51352"/>
    </source>
</evidence>
<dbReference type="PANTHER" id="PTHR46115">
    <property type="entry name" value="THIOREDOXIN-LIKE PROTEIN 1"/>
    <property type="match status" value="1"/>
</dbReference>
<dbReference type="Proteomes" id="UP000708208">
    <property type="component" value="Unassembled WGS sequence"/>
</dbReference>
<dbReference type="OrthoDB" id="2121326at2759"/>
<dbReference type="InterPro" id="IPR013766">
    <property type="entry name" value="Thioredoxin_domain"/>
</dbReference>
<feature type="compositionally biased region" description="Polar residues" evidence="2">
    <location>
        <begin position="175"/>
        <end position="185"/>
    </location>
</feature>
<dbReference type="AlphaFoldDB" id="A0A8J2L200"/>
<dbReference type="InterPro" id="IPR017937">
    <property type="entry name" value="Thioredoxin_CS"/>
</dbReference>
<dbReference type="EMBL" id="CAJVCH010530377">
    <property type="protein sequence ID" value="CAG7823720.1"/>
    <property type="molecule type" value="Genomic_DNA"/>
</dbReference>
<dbReference type="Pfam" id="PF00085">
    <property type="entry name" value="Thioredoxin"/>
    <property type="match status" value="1"/>
</dbReference>
<evidence type="ECO:0000256" key="1">
    <source>
        <dbReference type="ARBA" id="ARBA00023157"/>
    </source>
</evidence>
<dbReference type="PROSITE" id="PS00194">
    <property type="entry name" value="THIOREDOXIN_1"/>
    <property type="match status" value="1"/>
</dbReference>
<comment type="caution">
    <text evidence="4">The sequence shown here is derived from an EMBL/GenBank/DDBJ whole genome shotgun (WGS) entry which is preliminary data.</text>
</comment>
<reference evidence="4" key="1">
    <citation type="submission" date="2021-06" db="EMBL/GenBank/DDBJ databases">
        <authorList>
            <person name="Hodson N. C."/>
            <person name="Mongue J. A."/>
            <person name="Jaron S. K."/>
        </authorList>
    </citation>
    <scope>NUCLEOTIDE SEQUENCE</scope>
</reference>
<evidence type="ECO:0000313" key="4">
    <source>
        <dbReference type="EMBL" id="CAG7823720.1"/>
    </source>
</evidence>
<proteinExistence type="predicted"/>
<evidence type="ECO:0000313" key="5">
    <source>
        <dbReference type="Proteomes" id="UP000708208"/>
    </source>
</evidence>